<dbReference type="Pfam" id="PF04488">
    <property type="entry name" value="Gly_transf_sug"/>
    <property type="match status" value="1"/>
</dbReference>
<comment type="caution">
    <text evidence="2">The sequence shown here is derived from an EMBL/GenBank/DDBJ whole genome shotgun (WGS) entry which is preliminary data.</text>
</comment>
<evidence type="ECO:0000313" key="3">
    <source>
        <dbReference type="Proteomes" id="UP001221208"/>
    </source>
</evidence>
<dbReference type="InterPro" id="IPR029044">
    <property type="entry name" value="Nucleotide-diphossugar_trans"/>
</dbReference>
<dbReference type="Proteomes" id="UP001221208">
    <property type="component" value="Unassembled WGS sequence"/>
</dbReference>
<dbReference type="EMBL" id="JAQQXR010000002">
    <property type="protein sequence ID" value="MDC8757609.1"/>
    <property type="molecule type" value="Genomic_DNA"/>
</dbReference>
<dbReference type="PANTHER" id="PTHR32385:SF15">
    <property type="entry name" value="INOSITOL PHOSPHOCERAMIDE MANNOSYLTRANSFERASE 1"/>
    <property type="match status" value="1"/>
</dbReference>
<organism evidence="2 3">
    <name type="scientific">Janthinobacterium fluminis</name>
    <dbReference type="NCBI Taxonomy" id="2987524"/>
    <lineage>
        <taxon>Bacteria</taxon>
        <taxon>Pseudomonadati</taxon>
        <taxon>Pseudomonadota</taxon>
        <taxon>Betaproteobacteria</taxon>
        <taxon>Burkholderiales</taxon>
        <taxon>Oxalobacteraceae</taxon>
        <taxon>Janthinobacterium</taxon>
    </lineage>
</organism>
<proteinExistence type="predicted"/>
<reference evidence="2 3" key="1">
    <citation type="submission" date="2022-10" db="EMBL/GenBank/DDBJ databases">
        <title>Janthinobacterium sp. hw3 Genome sequencing.</title>
        <authorList>
            <person name="Park S."/>
        </authorList>
    </citation>
    <scope>NUCLEOTIDE SEQUENCE [LARGE SCALE GENOMIC DNA]</scope>
    <source>
        <strain evidence="3">hw3</strain>
    </source>
</reference>
<evidence type="ECO:0000256" key="1">
    <source>
        <dbReference type="ARBA" id="ARBA00022679"/>
    </source>
</evidence>
<dbReference type="RefSeq" id="WP_273670279.1">
    <property type="nucleotide sequence ID" value="NZ_JAQQXR010000002.1"/>
</dbReference>
<evidence type="ECO:0000313" key="2">
    <source>
        <dbReference type="EMBL" id="MDC8757609.1"/>
    </source>
</evidence>
<dbReference type="InterPro" id="IPR007577">
    <property type="entry name" value="GlycoTrfase_DXD_sugar-bd_CS"/>
</dbReference>
<gene>
    <name evidence="2" type="ORF">OIK44_08425</name>
</gene>
<protein>
    <submittedName>
        <fullName evidence="2">Glycosyltransferase</fullName>
    </submittedName>
</protein>
<dbReference type="SUPFAM" id="SSF53448">
    <property type="entry name" value="Nucleotide-diphospho-sugar transferases"/>
    <property type="match status" value="1"/>
</dbReference>
<accession>A0ABT5JY92</accession>
<keyword evidence="1" id="KW-0808">Transferase</keyword>
<keyword evidence="3" id="KW-1185">Reference proteome</keyword>
<dbReference type="Gene3D" id="3.90.550.20">
    <property type="match status" value="1"/>
</dbReference>
<dbReference type="InterPro" id="IPR051706">
    <property type="entry name" value="Glycosyltransferase_domain"/>
</dbReference>
<sequence length="237" mass="27201">MIPKVIHYCWFGKGEMSPLHLRCIESWKRYCPDYELRLWNEENADIDNPYCRAAIKQRKWAFVSDWVRFDVLAKHGGVYLDTDMELITSIDSVLEHAGCVSARESQRVIGAAFIACHAGDPVMEQARAIILDDLSRRSLFVSSPLILAQALKLCGPGLIHLLDQKCFYPFNPFDQDQPNNPRQLMYADVTPATLGIHHYSVSWGDKFFKRAVQRLLGYAGIKPRWHISFNAFEAARR</sequence>
<name>A0ABT5JY92_9BURK</name>
<dbReference type="PANTHER" id="PTHR32385">
    <property type="entry name" value="MANNOSYL PHOSPHORYLINOSITOL CERAMIDE SYNTHASE"/>
    <property type="match status" value="1"/>
</dbReference>